<evidence type="ECO:0000256" key="1">
    <source>
        <dbReference type="ARBA" id="ARBA00006432"/>
    </source>
</evidence>
<dbReference type="Gene3D" id="3.40.50.12780">
    <property type="entry name" value="N-terminal domain of ligase-like"/>
    <property type="match status" value="1"/>
</dbReference>
<keyword evidence="2 7" id="KW-0436">Ligase</keyword>
<evidence type="ECO:0000256" key="4">
    <source>
        <dbReference type="ARBA" id="ARBA00023098"/>
    </source>
</evidence>
<dbReference type="GO" id="GO:0016874">
    <property type="term" value="F:ligase activity"/>
    <property type="evidence" value="ECO:0007669"/>
    <property type="project" value="UniProtKB-KW"/>
</dbReference>
<reference evidence="7 8" key="1">
    <citation type="submission" date="2019-07" db="EMBL/GenBank/DDBJ databases">
        <title>Whole genome shotgun sequence of Aneurinibacillus danicus NBRC 102444.</title>
        <authorList>
            <person name="Hosoyama A."/>
            <person name="Uohara A."/>
            <person name="Ohji S."/>
            <person name="Ichikawa N."/>
        </authorList>
    </citation>
    <scope>NUCLEOTIDE SEQUENCE [LARGE SCALE GENOMIC DNA]</scope>
    <source>
        <strain evidence="7 8">NBRC 102444</strain>
    </source>
</reference>
<evidence type="ECO:0000313" key="8">
    <source>
        <dbReference type="Proteomes" id="UP000321157"/>
    </source>
</evidence>
<evidence type="ECO:0000256" key="3">
    <source>
        <dbReference type="ARBA" id="ARBA00022832"/>
    </source>
</evidence>
<organism evidence="7 8">
    <name type="scientific">Aneurinibacillus danicus</name>
    <dbReference type="NCBI Taxonomy" id="267746"/>
    <lineage>
        <taxon>Bacteria</taxon>
        <taxon>Bacillati</taxon>
        <taxon>Bacillota</taxon>
        <taxon>Bacilli</taxon>
        <taxon>Bacillales</taxon>
        <taxon>Paenibacillaceae</taxon>
        <taxon>Aneurinibacillus group</taxon>
        <taxon>Aneurinibacillus</taxon>
    </lineage>
</organism>
<feature type="domain" description="AMP-binding enzyme C-terminal" evidence="6">
    <location>
        <begin position="444"/>
        <end position="520"/>
    </location>
</feature>
<dbReference type="FunFam" id="3.30.300.30:FF:000008">
    <property type="entry name" value="2,3-dihydroxybenzoate-AMP ligase"/>
    <property type="match status" value="1"/>
</dbReference>
<dbReference type="GO" id="GO:0006631">
    <property type="term" value="P:fatty acid metabolic process"/>
    <property type="evidence" value="ECO:0007669"/>
    <property type="project" value="UniProtKB-KW"/>
</dbReference>
<keyword evidence="8" id="KW-1185">Reference proteome</keyword>
<comment type="caution">
    <text evidence="7">The sequence shown here is derived from an EMBL/GenBank/DDBJ whole genome shotgun (WGS) entry which is preliminary data.</text>
</comment>
<gene>
    <name evidence="7" type="primary">alkK_1</name>
    <name evidence="7" type="ORF">ADA01nite_28020</name>
</gene>
<dbReference type="SUPFAM" id="SSF56801">
    <property type="entry name" value="Acetyl-CoA synthetase-like"/>
    <property type="match status" value="1"/>
</dbReference>
<comment type="similarity">
    <text evidence="1">Belongs to the ATP-dependent AMP-binding enzyme family.</text>
</comment>
<dbReference type="OrthoDB" id="9803968at2"/>
<dbReference type="Gene3D" id="3.30.300.30">
    <property type="match status" value="1"/>
</dbReference>
<name>A0A511VDK2_9BACL</name>
<dbReference type="InterPro" id="IPR045851">
    <property type="entry name" value="AMP-bd_C_sf"/>
</dbReference>
<dbReference type="Pfam" id="PF00501">
    <property type="entry name" value="AMP-binding"/>
    <property type="match status" value="1"/>
</dbReference>
<dbReference type="InterPro" id="IPR025110">
    <property type="entry name" value="AMP-bd_C"/>
</dbReference>
<feature type="domain" description="AMP-dependent synthetase/ligase" evidence="5">
    <location>
        <begin position="13"/>
        <end position="394"/>
    </location>
</feature>
<dbReference type="NCBIfam" id="NF004837">
    <property type="entry name" value="PRK06187.1"/>
    <property type="match status" value="1"/>
</dbReference>
<accession>A0A511VDK2</accession>
<dbReference type="RefSeq" id="WP_146810881.1">
    <property type="nucleotide sequence ID" value="NZ_BJXX01000127.1"/>
</dbReference>
<dbReference type="Pfam" id="PF13193">
    <property type="entry name" value="AMP-binding_C"/>
    <property type="match status" value="1"/>
</dbReference>
<dbReference type="EMBL" id="BJXX01000127">
    <property type="protein sequence ID" value="GEN35342.1"/>
    <property type="molecule type" value="Genomic_DNA"/>
</dbReference>
<proteinExistence type="inferred from homology"/>
<dbReference type="PANTHER" id="PTHR43859:SF4">
    <property type="entry name" value="BUTANOATE--COA LIGASE AAE1-RELATED"/>
    <property type="match status" value="1"/>
</dbReference>
<evidence type="ECO:0000256" key="2">
    <source>
        <dbReference type="ARBA" id="ARBA00022598"/>
    </source>
</evidence>
<evidence type="ECO:0000313" key="7">
    <source>
        <dbReference type="EMBL" id="GEN35342.1"/>
    </source>
</evidence>
<dbReference type="InterPro" id="IPR000873">
    <property type="entry name" value="AMP-dep_synth/lig_dom"/>
</dbReference>
<dbReference type="Proteomes" id="UP000321157">
    <property type="component" value="Unassembled WGS sequence"/>
</dbReference>
<dbReference type="InterPro" id="IPR042099">
    <property type="entry name" value="ANL_N_sf"/>
</dbReference>
<sequence length="536" mass="60753">MNSYQLNLKTLLDRSARYFPDNEIVSREADGSLFRYNYAQFYDRVRRLANALNSLGIKKGDKIASFAWNNYRHLELYWGIPCYGAVLHTVNIRYGEPEIVHSINHAEDKVLFFDKDLLPTIEAIAHQLPKVKAYVILGDTIPKTTLSPLYCYEELLSQTDSNFCFEELEENTPATICYTSATTALPKGVAYTQRSIYLHASALCHTDVMGISEHDHILPIVPMFHVNAWGLPYAAIATGAKLVLPGERPKANELLELIESEKITYAAGAVTLGVDMLTILEKRPYNLSSLRKLHLGGQAVPKAIIEKFFYKYGVPIVQGFGATETSPMVSFTRIRRDQKQLSDDEKINICCRQGMLIPGLEVKIVDELGEEVPWDDEHMGELLVRGPWIASEYYNDERSLSAFVDGWWRSGDIATINKQGSIRIVDRNKDVIKSGGEWISSVQLENELMAHPSVLEACVVAIPHEKWLERPLACVLLKKGQNNTNMEGELIDWLTPKFPKWWLPDQIMFVDEIPKNANGKYNKNLLRKMVSQTLLT</sequence>
<dbReference type="CDD" id="cd12119">
    <property type="entry name" value="ttLC_FACS_AlkK_like"/>
    <property type="match status" value="1"/>
</dbReference>
<evidence type="ECO:0000259" key="5">
    <source>
        <dbReference type="Pfam" id="PF00501"/>
    </source>
</evidence>
<dbReference type="PANTHER" id="PTHR43859">
    <property type="entry name" value="ACYL-ACTIVATING ENZYME"/>
    <property type="match status" value="1"/>
</dbReference>
<keyword evidence="3" id="KW-0276">Fatty acid metabolism</keyword>
<keyword evidence="4" id="KW-0443">Lipid metabolism</keyword>
<protein>
    <submittedName>
        <fullName evidence="7">Long-chain-fatty-acid--CoA ligase</fullName>
    </submittedName>
</protein>
<evidence type="ECO:0000259" key="6">
    <source>
        <dbReference type="Pfam" id="PF13193"/>
    </source>
</evidence>
<dbReference type="AlphaFoldDB" id="A0A511VDK2"/>